<accession>A0AAE0IN60</accession>
<feature type="region of interest" description="Disordered" evidence="1">
    <location>
        <begin position="317"/>
        <end position="351"/>
    </location>
</feature>
<feature type="region of interest" description="Disordered" evidence="1">
    <location>
        <begin position="95"/>
        <end position="203"/>
    </location>
</feature>
<name>A0AAE0IN60_9PEZI</name>
<proteinExistence type="predicted"/>
<keyword evidence="3" id="KW-1185">Reference proteome</keyword>
<dbReference type="AlphaFoldDB" id="A0AAE0IN60"/>
<feature type="compositionally biased region" description="Pro residues" evidence="1">
    <location>
        <begin position="41"/>
        <end position="56"/>
    </location>
</feature>
<evidence type="ECO:0000313" key="3">
    <source>
        <dbReference type="Proteomes" id="UP001286456"/>
    </source>
</evidence>
<feature type="compositionally biased region" description="Polar residues" evidence="1">
    <location>
        <begin position="152"/>
        <end position="193"/>
    </location>
</feature>
<organism evidence="2 3">
    <name type="scientific">Cercophora scortea</name>
    <dbReference type="NCBI Taxonomy" id="314031"/>
    <lineage>
        <taxon>Eukaryota</taxon>
        <taxon>Fungi</taxon>
        <taxon>Dikarya</taxon>
        <taxon>Ascomycota</taxon>
        <taxon>Pezizomycotina</taxon>
        <taxon>Sordariomycetes</taxon>
        <taxon>Sordariomycetidae</taxon>
        <taxon>Sordariales</taxon>
        <taxon>Lasiosphaeriaceae</taxon>
        <taxon>Cercophora</taxon>
    </lineage>
</organism>
<dbReference type="EMBL" id="JAUEPO010000003">
    <property type="protein sequence ID" value="KAK3327975.1"/>
    <property type="molecule type" value="Genomic_DNA"/>
</dbReference>
<feature type="compositionally biased region" description="Low complexity" evidence="1">
    <location>
        <begin position="320"/>
        <end position="329"/>
    </location>
</feature>
<sequence length="696" mass="77713">MAPTRLPNHPPAPVTVPHKRDPKRPLANGFRHDQIATTPTAVPPPEAKGPTTPPSTLPVNTIPAKILGPNYASTPVVMSIPSSGLSHATQNIYGPLVDSRSRNGTSSSAPTSESDSNYSSTTGDVSERSKDDYAPAQRRFPYGASLVFMPTRGTSNTRPPTSRHVTAEYPSSHSQSLRSRQVARSASPETGSARSEDGAGSISTGAERQELWAQVDAQRLKTRHLRAGLAQKRKWIRTLRHKKDETDNAFMQLVRSHLASAVVPISIIEKRFGEMQSIRDDYYSAESAYEAMEQDLDLHESELRALEDDLFRLLDGQGGSSHRASSSAASDEDDTHDEAESRPESRISLLGISSDRQEDIHPLYQQLLDRAGDRELAREHYDDLRLHRDKILDKLEIKLLRVRTNQGKTLSEEELTYLKSSVGQAHTDASAFRAQFGVALDEDDVEFLMDFEAREAEAKRSLEESTRDTERLRHLCIEQGVMRKHPSYNEEFTVFLGNNPTALGPDGNMRIDDPARPGGDLTHPIFPTLLSNPSHVLDLLSPMQALTKAMELPKDNPNTIQRRTECMKELGIANLMKKVDNKPDYINQWLIHRLRTSPMEAELALSVAQTRLNIRNIRRWQEDVLFHWRQDEAAQLSPEAFRGPQTPRDELGIDDDSGYIVNSVIAAHARPKSEDGGGAPRWVRQDTRIRSARSLS</sequence>
<reference evidence="2" key="2">
    <citation type="submission" date="2023-06" db="EMBL/GenBank/DDBJ databases">
        <authorList>
            <consortium name="Lawrence Berkeley National Laboratory"/>
            <person name="Haridas S."/>
            <person name="Hensen N."/>
            <person name="Bonometti L."/>
            <person name="Westerberg I."/>
            <person name="Brannstrom I.O."/>
            <person name="Guillou S."/>
            <person name="Cros-Aarteil S."/>
            <person name="Calhoun S."/>
            <person name="Kuo A."/>
            <person name="Mondo S."/>
            <person name="Pangilinan J."/>
            <person name="Riley R."/>
            <person name="Labutti K."/>
            <person name="Andreopoulos B."/>
            <person name="Lipzen A."/>
            <person name="Chen C."/>
            <person name="Yanf M."/>
            <person name="Daum C."/>
            <person name="Ng V."/>
            <person name="Clum A."/>
            <person name="Steindorff A."/>
            <person name="Ohm R."/>
            <person name="Martin F."/>
            <person name="Silar P."/>
            <person name="Natvig D."/>
            <person name="Lalanne C."/>
            <person name="Gautier V."/>
            <person name="Ament-Velasquez S.L."/>
            <person name="Kruys A."/>
            <person name="Hutchinson M.I."/>
            <person name="Powell A.J."/>
            <person name="Barry K."/>
            <person name="Miller A.N."/>
            <person name="Grigoriev I.V."/>
            <person name="Debuchy R."/>
            <person name="Gladieux P."/>
            <person name="Thoren M.H."/>
            <person name="Johannesson H."/>
        </authorList>
    </citation>
    <scope>NUCLEOTIDE SEQUENCE</scope>
    <source>
        <strain evidence="2">SMH4131-1</strain>
    </source>
</reference>
<gene>
    <name evidence="2" type="ORF">B0T19DRAFT_179274</name>
</gene>
<feature type="region of interest" description="Disordered" evidence="1">
    <location>
        <begin position="669"/>
        <end position="696"/>
    </location>
</feature>
<dbReference type="Proteomes" id="UP001286456">
    <property type="component" value="Unassembled WGS sequence"/>
</dbReference>
<evidence type="ECO:0000256" key="1">
    <source>
        <dbReference type="SAM" id="MobiDB-lite"/>
    </source>
</evidence>
<feature type="compositionally biased region" description="Low complexity" evidence="1">
    <location>
        <begin position="106"/>
        <end position="116"/>
    </location>
</feature>
<feature type="region of interest" description="Disordered" evidence="1">
    <location>
        <begin position="1"/>
        <end position="68"/>
    </location>
</feature>
<protein>
    <submittedName>
        <fullName evidence="2">Uncharacterized protein</fullName>
    </submittedName>
</protein>
<reference evidence="2" key="1">
    <citation type="journal article" date="2023" name="Mol. Phylogenet. Evol.">
        <title>Genome-scale phylogeny and comparative genomics of the fungal order Sordariales.</title>
        <authorList>
            <person name="Hensen N."/>
            <person name="Bonometti L."/>
            <person name="Westerberg I."/>
            <person name="Brannstrom I.O."/>
            <person name="Guillou S."/>
            <person name="Cros-Aarteil S."/>
            <person name="Calhoun S."/>
            <person name="Haridas S."/>
            <person name="Kuo A."/>
            <person name="Mondo S."/>
            <person name="Pangilinan J."/>
            <person name="Riley R."/>
            <person name="LaButti K."/>
            <person name="Andreopoulos B."/>
            <person name="Lipzen A."/>
            <person name="Chen C."/>
            <person name="Yan M."/>
            <person name="Daum C."/>
            <person name="Ng V."/>
            <person name="Clum A."/>
            <person name="Steindorff A."/>
            <person name="Ohm R.A."/>
            <person name="Martin F."/>
            <person name="Silar P."/>
            <person name="Natvig D.O."/>
            <person name="Lalanne C."/>
            <person name="Gautier V."/>
            <person name="Ament-Velasquez S.L."/>
            <person name="Kruys A."/>
            <person name="Hutchinson M.I."/>
            <person name="Powell A.J."/>
            <person name="Barry K."/>
            <person name="Miller A.N."/>
            <person name="Grigoriev I.V."/>
            <person name="Debuchy R."/>
            <person name="Gladieux P."/>
            <person name="Hiltunen Thoren M."/>
            <person name="Johannesson H."/>
        </authorList>
    </citation>
    <scope>NUCLEOTIDE SEQUENCE</scope>
    <source>
        <strain evidence="2">SMH4131-1</strain>
    </source>
</reference>
<evidence type="ECO:0000313" key="2">
    <source>
        <dbReference type="EMBL" id="KAK3327975.1"/>
    </source>
</evidence>
<comment type="caution">
    <text evidence="2">The sequence shown here is derived from an EMBL/GenBank/DDBJ whole genome shotgun (WGS) entry which is preliminary data.</text>
</comment>